<feature type="region of interest" description="Disordered" evidence="1">
    <location>
        <begin position="1"/>
        <end position="54"/>
    </location>
</feature>
<keyword evidence="3" id="KW-1185">Reference proteome</keyword>
<name>A0A9N9FMT6_9GLOM</name>
<dbReference type="Proteomes" id="UP000789508">
    <property type="component" value="Unassembled WGS sequence"/>
</dbReference>
<evidence type="ECO:0000313" key="3">
    <source>
        <dbReference type="Proteomes" id="UP000789508"/>
    </source>
</evidence>
<evidence type="ECO:0000313" key="2">
    <source>
        <dbReference type="EMBL" id="CAG8545204.1"/>
    </source>
</evidence>
<dbReference type="OrthoDB" id="21330at2759"/>
<feature type="non-terminal residue" evidence="2">
    <location>
        <position position="124"/>
    </location>
</feature>
<protein>
    <submittedName>
        <fullName evidence="2">12399_t:CDS:1</fullName>
    </submittedName>
</protein>
<evidence type="ECO:0000256" key="1">
    <source>
        <dbReference type="SAM" id="MobiDB-lite"/>
    </source>
</evidence>
<proteinExistence type="predicted"/>
<accession>A0A9N9FMT6</accession>
<dbReference type="AlphaFoldDB" id="A0A9N9FMT6"/>
<gene>
    <name evidence="2" type="ORF">ALEPTO_LOCUS5607</name>
</gene>
<feature type="compositionally biased region" description="Basic and acidic residues" evidence="1">
    <location>
        <begin position="18"/>
        <end position="30"/>
    </location>
</feature>
<reference evidence="2" key="1">
    <citation type="submission" date="2021-06" db="EMBL/GenBank/DDBJ databases">
        <authorList>
            <person name="Kallberg Y."/>
            <person name="Tangrot J."/>
            <person name="Rosling A."/>
        </authorList>
    </citation>
    <scope>NUCLEOTIDE SEQUENCE</scope>
    <source>
        <strain evidence="2">FL130A</strain>
    </source>
</reference>
<dbReference type="InterPro" id="IPR043519">
    <property type="entry name" value="NT_sf"/>
</dbReference>
<comment type="caution">
    <text evidence="2">The sequence shown here is derived from an EMBL/GenBank/DDBJ whole genome shotgun (WGS) entry which is preliminary data.</text>
</comment>
<dbReference type="EMBL" id="CAJVPS010001620">
    <property type="protein sequence ID" value="CAG8545204.1"/>
    <property type="molecule type" value="Genomic_DNA"/>
</dbReference>
<organism evidence="2 3">
    <name type="scientific">Ambispora leptoticha</name>
    <dbReference type="NCBI Taxonomy" id="144679"/>
    <lineage>
        <taxon>Eukaryota</taxon>
        <taxon>Fungi</taxon>
        <taxon>Fungi incertae sedis</taxon>
        <taxon>Mucoromycota</taxon>
        <taxon>Glomeromycotina</taxon>
        <taxon>Glomeromycetes</taxon>
        <taxon>Archaeosporales</taxon>
        <taxon>Ambisporaceae</taxon>
        <taxon>Ambispora</taxon>
    </lineage>
</organism>
<dbReference type="Gene3D" id="3.30.460.10">
    <property type="entry name" value="Beta Polymerase, domain 2"/>
    <property type="match status" value="1"/>
</dbReference>
<sequence>MNMSAKIMKKSLIPRIISKQERRKEKEKRSNYAQRSGENKRAAKPGIMDHPSKKSTLADLKKNYALEKYGSKVIDIVSVLENEDVSNLSTINARNKCAWADLIIVGEGKGSRHPGNLVNGVYKM</sequence>